<accession>A0A8H7ZEK1</accession>
<evidence type="ECO:0000313" key="8">
    <source>
        <dbReference type="EMBL" id="KAG5417528.1"/>
    </source>
</evidence>
<gene>
    <name evidence="8" type="ORF">I9W82_005164</name>
</gene>
<keyword evidence="2" id="KW-0812">Transmembrane</keyword>
<evidence type="ECO:0000256" key="2">
    <source>
        <dbReference type="ARBA" id="ARBA00022692"/>
    </source>
</evidence>
<dbReference type="PANTHER" id="PTHR15407">
    <property type="entry name" value="FUKUTIN-RELATED"/>
    <property type="match status" value="1"/>
</dbReference>
<dbReference type="GO" id="GO:0009100">
    <property type="term" value="P:glycoprotein metabolic process"/>
    <property type="evidence" value="ECO:0007669"/>
    <property type="project" value="UniProtKB-ARBA"/>
</dbReference>
<sequence length="875" mass="101653">MRRSRGLTLAFLLIGVVIILSLQHAPIKKYIADTASAPIFYFRQYALTEETPKQVAEFDHKVNEYFNEQKKALEAKIYGTTDKKKLKILEITKQVLKETQFVSDDVSFPIVNVATKDSIPPVQKFDPRFTFGLILKFINDKFRTQEEIMSDDFTLPVFHWADYVDMSPLEEYIFKPEKVSCKLFDVRSPANDDKNHAENLFDPERYCIGDGDEMDSILQNPIKQMNYPSHVIESIKRIKNEVANAPALSPGFHIHSWTGRGKTALRPVISKSYLYDFMPVPQTIVFLLPMGDKAIQFNIEQSPQSQQRRKLRDSELFTSGLINITSEIERLSKKVSPTQSSTVFPYEIHLNHEDFIDNSAEIIDTLQKQQFSFNLNQTDLHYLAGLSYSLREDSPPKHFAEANIIKEESNFGYGSTYDWRFFSGIINKTPLSQSAHNGLLKAFLRLTNRYGIKAWIAHGSLLGWYWNGIKFPWEPDLNIQLPIQDFHKLTRLFNQSVVVDFGIDLNKETRFGRYFLDSGSFLSQRTKGNGYNVIDARFIDLDTGVKIDITSLAVSEAVAKPNVYEEQMKLAVNKKIALNSLSSVLEKNNKLQLYNCRKEEFIAMNQLNPLRLSMVQGEYGYIPSGFQSIIQNEYSAKGSMSSTFNSNFAYLPKLRIWTSMHAIVDFLNENKLGESRLDSFRDGNSDMMVVDLSDQEYIEFLYQQQTVFKEFLNTQEFTSLHNMELEKLSNKQSTKNLFIKKSFGVFGLFGGVEYMNPDVERYPLYPDYFLNQTRYVEKGVYSLETELHKLSQKVQEQRKNWKKLKDEKEEKERLKKEAEEKEKLKKEQEEKEKLKKEQEEKDKLKKEEEEKEKLRKEAEEKAKLEEPKKEEAKVI</sequence>
<evidence type="ECO:0000256" key="4">
    <source>
        <dbReference type="ARBA" id="ARBA00023136"/>
    </source>
</evidence>
<dbReference type="Proteomes" id="UP000669133">
    <property type="component" value="Unassembled WGS sequence"/>
</dbReference>
<evidence type="ECO:0000256" key="1">
    <source>
        <dbReference type="ARBA" id="ARBA00004167"/>
    </source>
</evidence>
<dbReference type="GO" id="GO:0016020">
    <property type="term" value="C:membrane"/>
    <property type="evidence" value="ECO:0007669"/>
    <property type="project" value="UniProtKB-SubCell"/>
</dbReference>
<dbReference type="PANTHER" id="PTHR15407:SF28">
    <property type="entry name" value="RIBITOL-5-PHOSPHATE TRANSFERASE FKTN"/>
    <property type="match status" value="1"/>
</dbReference>
<comment type="subcellular location">
    <subcellularLocation>
        <location evidence="1">Membrane</location>
        <topology evidence="1">Single-pass membrane protein</topology>
    </subcellularLocation>
</comment>
<dbReference type="GeneID" id="93653793"/>
<comment type="caution">
    <text evidence="8">The sequence shown here is derived from an EMBL/GenBank/DDBJ whole genome shotgun (WGS) entry which is preliminary data.</text>
</comment>
<dbReference type="AlphaFoldDB" id="A0A8H7ZEK1"/>
<evidence type="ECO:0000256" key="3">
    <source>
        <dbReference type="ARBA" id="ARBA00022989"/>
    </source>
</evidence>
<dbReference type="RefSeq" id="XP_067546644.1">
    <property type="nucleotide sequence ID" value="XM_067694311.1"/>
</dbReference>
<feature type="chain" id="PRO_5034385581" description="LicD/FKTN/FKRP nucleotidyltransferase domain-containing protein" evidence="6">
    <location>
        <begin position="22"/>
        <end position="875"/>
    </location>
</feature>
<organism evidence="8 9">
    <name type="scientific">Candida metapsilosis</name>
    <dbReference type="NCBI Taxonomy" id="273372"/>
    <lineage>
        <taxon>Eukaryota</taxon>
        <taxon>Fungi</taxon>
        <taxon>Dikarya</taxon>
        <taxon>Ascomycota</taxon>
        <taxon>Saccharomycotina</taxon>
        <taxon>Pichiomycetes</taxon>
        <taxon>Debaryomycetaceae</taxon>
        <taxon>Candida/Lodderomyces clade</taxon>
        <taxon>Candida</taxon>
    </lineage>
</organism>
<dbReference type="EMBL" id="JAEOAQ010000007">
    <property type="protein sequence ID" value="KAG5417528.1"/>
    <property type="molecule type" value="Genomic_DNA"/>
</dbReference>
<evidence type="ECO:0000259" key="7">
    <source>
        <dbReference type="Pfam" id="PF04991"/>
    </source>
</evidence>
<keyword evidence="4" id="KW-0472">Membrane</keyword>
<feature type="signal peptide" evidence="6">
    <location>
        <begin position="1"/>
        <end position="21"/>
    </location>
</feature>
<protein>
    <recommendedName>
        <fullName evidence="7">LicD/FKTN/FKRP nucleotidyltransferase domain-containing protein</fullName>
    </recommendedName>
</protein>
<evidence type="ECO:0000256" key="5">
    <source>
        <dbReference type="SAM" id="MobiDB-lite"/>
    </source>
</evidence>
<evidence type="ECO:0000256" key="6">
    <source>
        <dbReference type="SAM" id="SignalP"/>
    </source>
</evidence>
<keyword evidence="3" id="KW-1133">Transmembrane helix</keyword>
<dbReference type="InterPro" id="IPR007074">
    <property type="entry name" value="LicD/FKTN/FKRP_NTP_transf"/>
</dbReference>
<dbReference type="Pfam" id="PF04991">
    <property type="entry name" value="LicD"/>
    <property type="match status" value="1"/>
</dbReference>
<feature type="region of interest" description="Disordered" evidence="5">
    <location>
        <begin position="801"/>
        <end position="875"/>
    </location>
</feature>
<dbReference type="InterPro" id="IPR009644">
    <property type="entry name" value="FKTN/MNN4/W02B3.4-1"/>
</dbReference>
<keyword evidence="9" id="KW-1185">Reference proteome</keyword>
<evidence type="ECO:0000313" key="9">
    <source>
        <dbReference type="Proteomes" id="UP000669133"/>
    </source>
</evidence>
<feature type="domain" description="LicD/FKTN/FKRP nucleotidyltransferase" evidence="7">
    <location>
        <begin position="447"/>
        <end position="589"/>
    </location>
</feature>
<keyword evidence="6" id="KW-0732">Signal</keyword>
<name>A0A8H7ZEK1_9ASCO</name>
<reference evidence="8 9" key="1">
    <citation type="submission" date="2020-12" db="EMBL/GenBank/DDBJ databases">
        <title>Effect of drift, selection, and recombination on the evolution of hybrid genomes in Candida yeast pathogens.</title>
        <authorList>
            <person name="Mixao V."/>
            <person name="Ksiezopolska E."/>
            <person name="Saus E."/>
            <person name="Boekhout T."/>
            <person name="Gacser A."/>
            <person name="Gabaldon T."/>
        </authorList>
    </citation>
    <scope>NUCLEOTIDE SEQUENCE [LARGE SCALE GENOMIC DNA]</scope>
    <source>
        <strain evidence="8 9">BP57</strain>
    </source>
</reference>
<dbReference type="OrthoDB" id="444255at2759"/>
<proteinExistence type="predicted"/>